<evidence type="ECO:0000256" key="8">
    <source>
        <dbReference type="ARBA" id="ARBA00023326"/>
    </source>
</evidence>
<keyword evidence="8 9" id="KW-0624">Polysaccharide degradation</keyword>
<dbReference type="Proteomes" id="UP000274271">
    <property type="component" value="Unassembled WGS sequence"/>
</dbReference>
<dbReference type="InterPro" id="IPR017853">
    <property type="entry name" value="GH"/>
</dbReference>
<evidence type="ECO:0000256" key="1">
    <source>
        <dbReference type="ARBA" id="ARBA00000681"/>
    </source>
</evidence>
<keyword evidence="13" id="KW-1185">Reference proteome</keyword>
<keyword evidence="6 9" id="KW-0119">Carbohydrate metabolism</keyword>
<comment type="caution">
    <text evidence="12">The sequence shown here is derived from an EMBL/GenBank/DDBJ whole genome shotgun (WGS) entry which is preliminary data.</text>
</comment>
<dbReference type="InterPro" id="IPR001000">
    <property type="entry name" value="GH10_dom"/>
</dbReference>
<feature type="domain" description="GH10" evidence="11">
    <location>
        <begin position="248"/>
        <end position="532"/>
    </location>
</feature>
<dbReference type="GO" id="GO:0045493">
    <property type="term" value="P:xylan catabolic process"/>
    <property type="evidence" value="ECO:0007669"/>
    <property type="project" value="UniProtKB-KW"/>
</dbReference>
<dbReference type="PROSITE" id="PS51760">
    <property type="entry name" value="GH10_2"/>
    <property type="match status" value="1"/>
</dbReference>
<comment type="similarity">
    <text evidence="2 9">Belongs to the glycosyl hydrolase 10 (cellulase F) family.</text>
</comment>
<keyword evidence="3" id="KW-0858">Xylan degradation</keyword>
<keyword evidence="4 10" id="KW-0732">Signal</keyword>
<organism evidence="12 13">
    <name type="scientific">Larkinella knui</name>
    <dbReference type="NCBI Taxonomy" id="2025310"/>
    <lineage>
        <taxon>Bacteria</taxon>
        <taxon>Pseudomonadati</taxon>
        <taxon>Bacteroidota</taxon>
        <taxon>Cytophagia</taxon>
        <taxon>Cytophagales</taxon>
        <taxon>Spirosomataceae</taxon>
        <taxon>Larkinella</taxon>
    </lineage>
</organism>
<evidence type="ECO:0000256" key="5">
    <source>
        <dbReference type="ARBA" id="ARBA00022801"/>
    </source>
</evidence>
<protein>
    <recommendedName>
        <fullName evidence="9">Beta-xylanase</fullName>
        <ecNumber evidence="9">3.2.1.8</ecNumber>
    </recommendedName>
</protein>
<evidence type="ECO:0000256" key="3">
    <source>
        <dbReference type="ARBA" id="ARBA00022651"/>
    </source>
</evidence>
<dbReference type="Pfam" id="PF00331">
    <property type="entry name" value="Glyco_hydro_10"/>
    <property type="match status" value="1"/>
</dbReference>
<dbReference type="OrthoDB" id="9809277at2"/>
<dbReference type="PANTHER" id="PTHR31490">
    <property type="entry name" value="GLYCOSYL HYDROLASE"/>
    <property type="match status" value="1"/>
</dbReference>
<evidence type="ECO:0000256" key="2">
    <source>
        <dbReference type="ARBA" id="ARBA00007495"/>
    </source>
</evidence>
<dbReference type="RefSeq" id="WP_124907734.1">
    <property type="nucleotide sequence ID" value="NZ_RQJP01000003.1"/>
</dbReference>
<evidence type="ECO:0000259" key="11">
    <source>
        <dbReference type="PROSITE" id="PS51760"/>
    </source>
</evidence>
<evidence type="ECO:0000313" key="12">
    <source>
        <dbReference type="EMBL" id="RRB13837.1"/>
    </source>
</evidence>
<evidence type="ECO:0000256" key="7">
    <source>
        <dbReference type="ARBA" id="ARBA00023295"/>
    </source>
</evidence>
<dbReference type="GO" id="GO:0031176">
    <property type="term" value="F:endo-1,4-beta-xylanase activity"/>
    <property type="evidence" value="ECO:0007669"/>
    <property type="project" value="UniProtKB-EC"/>
</dbReference>
<keyword evidence="7 9" id="KW-0326">Glycosidase</keyword>
<dbReference type="InterPro" id="IPR044846">
    <property type="entry name" value="GH10"/>
</dbReference>
<dbReference type="AlphaFoldDB" id="A0A3P1CKJ6"/>
<dbReference type="PRINTS" id="PR00134">
    <property type="entry name" value="GLHYDRLASE10"/>
</dbReference>
<gene>
    <name evidence="12" type="ORF">EHT87_16390</name>
</gene>
<proteinExistence type="inferred from homology"/>
<accession>A0A3P1CKJ6</accession>
<keyword evidence="5 9" id="KW-0378">Hydrolase</keyword>
<dbReference type="Gene3D" id="3.20.20.80">
    <property type="entry name" value="Glycosidases"/>
    <property type="match status" value="1"/>
</dbReference>
<dbReference type="EMBL" id="RQJP01000003">
    <property type="protein sequence ID" value="RRB13837.1"/>
    <property type="molecule type" value="Genomic_DNA"/>
</dbReference>
<evidence type="ECO:0000256" key="4">
    <source>
        <dbReference type="ARBA" id="ARBA00022729"/>
    </source>
</evidence>
<evidence type="ECO:0000256" key="10">
    <source>
        <dbReference type="SAM" id="SignalP"/>
    </source>
</evidence>
<feature type="chain" id="PRO_5018223310" description="Beta-xylanase" evidence="10">
    <location>
        <begin position="21"/>
        <end position="590"/>
    </location>
</feature>
<dbReference type="EC" id="3.2.1.8" evidence="9"/>
<dbReference type="SMART" id="SM00633">
    <property type="entry name" value="Glyco_10"/>
    <property type="match status" value="1"/>
</dbReference>
<dbReference type="PANTHER" id="PTHR31490:SF88">
    <property type="entry name" value="BETA-XYLANASE"/>
    <property type="match status" value="1"/>
</dbReference>
<evidence type="ECO:0000256" key="6">
    <source>
        <dbReference type="ARBA" id="ARBA00023277"/>
    </source>
</evidence>
<sequence>MLNYLPISLLVLVNVAFANAQTPLLPTELIAFKTSAKYSSASTLTLVEVDGQPFTKAYRISTRDQTNSDRFTLRYSVDSVVHKGDVLLLSFYSRSLQSKKETGESFIEISLDRIIAGKYSWPPLLERGMSFGSSWHLTQIPFVAAHDVAKGELSLVIQCGRFPQQFELGNFSLINYKQSASVADLPRSIVHYDGDAPNAPWRKAAAERIEKYRKGNLMVTVLDGSGKPLADASVAVRMKKIAFGWGTATNSTLILDTLNPDAKTYRDTLLRYFNKVVFENEMKSKNWERANHDQTKKAAGWFRAHGIPVRGHVMVWPSWQHSPHLIQFRQDTAALGAFIMNQIAEQTTVMNGQFTEWDVVNEPYAHHAIMDSLGGKAVMADWFKAARKNAPGVKLFLNEYTMFHADGAGSDSFYNHIKFLQEQNAPLDGIGEQGHIGGTPPGIDLVLKRLDHFAGFGLPIQISEFDITSDDDDFKARYLGDFMTAIFSHPATTGFMQWGFWEKAHWIPAGALWDKNWKLRAHGKVFTNLVSNVWTTNARGTSGKNGQFAVRGFKGEYEIIVRKGNRQVIQRTVLASDGQGVTVRLGDSKP</sequence>
<evidence type="ECO:0000313" key="13">
    <source>
        <dbReference type="Proteomes" id="UP000274271"/>
    </source>
</evidence>
<dbReference type="SUPFAM" id="SSF51445">
    <property type="entry name" value="(Trans)glycosidases"/>
    <property type="match status" value="1"/>
</dbReference>
<name>A0A3P1CKJ6_9BACT</name>
<feature type="signal peptide" evidence="10">
    <location>
        <begin position="1"/>
        <end position="20"/>
    </location>
</feature>
<comment type="catalytic activity">
    <reaction evidence="1 9">
        <text>Endohydrolysis of (1-&gt;4)-beta-D-xylosidic linkages in xylans.</text>
        <dbReference type="EC" id="3.2.1.8"/>
    </reaction>
</comment>
<evidence type="ECO:0000256" key="9">
    <source>
        <dbReference type="RuleBase" id="RU361174"/>
    </source>
</evidence>
<reference evidence="12 13" key="1">
    <citation type="submission" date="2018-11" db="EMBL/GenBank/DDBJ databases">
        <authorList>
            <person name="Zhou Z."/>
            <person name="Wang G."/>
        </authorList>
    </citation>
    <scope>NUCLEOTIDE SEQUENCE [LARGE SCALE GENOMIC DNA]</scope>
    <source>
        <strain evidence="12 13">KCTC42998</strain>
    </source>
</reference>